<dbReference type="Pfam" id="PF11800">
    <property type="entry name" value="RP-C_C"/>
    <property type="match status" value="1"/>
</dbReference>
<dbReference type="Proteomes" id="UP000237511">
    <property type="component" value="Unassembled WGS sequence"/>
</dbReference>
<dbReference type="InterPro" id="IPR005090">
    <property type="entry name" value="RepC_N"/>
</dbReference>
<sequence length="403" mass="44372">MQSGHVTAPFGRRPMTLALVRRQIAVTEIKAEKSVEKWKVFRDVSEAREPLGLQDRSLAVLDALLSFFPENELRQGSSLIVFPSNAQLTLRAHGIAGATLRRHIALLVEAGLIIRKDSANGKRYARKDRAGEIEAAFGFDLSPLLMRSEELAGLAQQVVADRAAFRRAKEDLTICRRDVRKIITAAIEEGVWGDWEAIEEMYVACVGRIPRSPTMVDLESILEELVLLREEIVNRLELQKNHQDISTNDAHNERHKQNSKTESICELEPSSGKEQGAPPSQNNERRSEELKTFPLGLVLRACPEIDAYGPGGSISTWRELMTAAVVVRSMLGVSPSAYQDACDTMGPENAAATMACILERAGHINSAGGYLRDLTSRAKRGEFALGSMLMASLRSRGGQARSA</sequence>
<feature type="region of interest" description="Disordered" evidence="1">
    <location>
        <begin position="244"/>
        <end position="288"/>
    </location>
</feature>
<evidence type="ECO:0000313" key="4">
    <source>
        <dbReference type="EMBL" id="POH35286.1"/>
    </source>
</evidence>
<proteinExistence type="predicted"/>
<dbReference type="AlphaFoldDB" id="A0A2S3YUH7"/>
<dbReference type="EMBL" id="LODU01000004">
    <property type="protein sequence ID" value="POH35286.1"/>
    <property type="molecule type" value="Genomic_DNA"/>
</dbReference>
<protein>
    <submittedName>
        <fullName evidence="4">Replication initiation protein RepC</fullName>
    </submittedName>
</protein>
<comment type="caution">
    <text evidence="4">The sequence shown here is derived from an EMBL/GenBank/DDBJ whole genome shotgun (WGS) entry which is preliminary data.</text>
</comment>
<dbReference type="InterPro" id="IPR021760">
    <property type="entry name" value="RepC_C"/>
</dbReference>
<dbReference type="Pfam" id="PF03428">
    <property type="entry name" value="RP-C"/>
    <property type="match status" value="1"/>
</dbReference>
<dbReference type="NCBIfam" id="NF040974">
    <property type="entry name" value="RepABC_RepC"/>
    <property type="match status" value="1"/>
</dbReference>
<evidence type="ECO:0000259" key="3">
    <source>
        <dbReference type="Pfam" id="PF11800"/>
    </source>
</evidence>
<feature type="domain" description="Plasmid replication protein C N-terminal" evidence="2">
    <location>
        <begin position="13"/>
        <end position="186"/>
    </location>
</feature>
<gene>
    <name evidence="4" type="ORF">ATY31_03570</name>
</gene>
<dbReference type="RefSeq" id="WP_097527211.1">
    <property type="nucleotide sequence ID" value="NZ_LODU01000004.1"/>
</dbReference>
<feature type="domain" description="Plasmid replication protein C C-terminal" evidence="3">
    <location>
        <begin position="294"/>
        <end position="394"/>
    </location>
</feature>
<dbReference type="InterPro" id="IPR047611">
    <property type="entry name" value="RepABC_RepC"/>
</dbReference>
<evidence type="ECO:0000259" key="2">
    <source>
        <dbReference type="Pfam" id="PF03428"/>
    </source>
</evidence>
<evidence type="ECO:0000313" key="5">
    <source>
        <dbReference type="Proteomes" id="UP000237511"/>
    </source>
</evidence>
<dbReference type="NCBIfam" id="NF010396">
    <property type="entry name" value="PRK13824.1"/>
    <property type="match status" value="1"/>
</dbReference>
<reference evidence="4 5" key="1">
    <citation type="journal article" date="2014" name="Syst. Appl. Microbiol.">
        <title>Microsymbionts of Phaseolus vulgaris in acid and alkaline soils of Mexico.</title>
        <authorList>
            <person name="Verastegui-Valdes M.M."/>
            <person name="Zhang Y.J."/>
            <person name="Rivera-Orduna F.N."/>
            <person name="Cheng H.P."/>
            <person name="Sui X.H."/>
            <person name="Wang E.T."/>
        </authorList>
    </citation>
    <scope>NUCLEOTIDE SEQUENCE [LARGE SCALE GENOMIC DNA]</scope>
    <source>
        <strain evidence="4 5">FG01</strain>
    </source>
</reference>
<evidence type="ECO:0000256" key="1">
    <source>
        <dbReference type="SAM" id="MobiDB-lite"/>
    </source>
</evidence>
<accession>A0A2S3YUH7</accession>
<name>A0A2S3YUH7_9HYPH</name>
<organism evidence="4 5">
    <name type="scientific">Sinorhizobium americanum</name>
    <dbReference type="NCBI Taxonomy" id="194963"/>
    <lineage>
        <taxon>Bacteria</taxon>
        <taxon>Pseudomonadati</taxon>
        <taxon>Pseudomonadota</taxon>
        <taxon>Alphaproteobacteria</taxon>
        <taxon>Hyphomicrobiales</taxon>
        <taxon>Rhizobiaceae</taxon>
        <taxon>Sinorhizobium/Ensifer group</taxon>
        <taxon>Sinorhizobium</taxon>
    </lineage>
</organism>